<evidence type="ECO:0000313" key="3">
    <source>
        <dbReference type="EMBL" id="MFC0211322.1"/>
    </source>
</evidence>
<accession>A0ABV6DFD0</accession>
<feature type="chain" id="PRO_5045848152" description="Lipoprotein" evidence="2">
    <location>
        <begin position="24"/>
        <end position="176"/>
    </location>
</feature>
<feature type="signal peptide" evidence="2">
    <location>
        <begin position="1"/>
        <end position="23"/>
    </location>
</feature>
<sequence length="176" mass="16951">MWKKQIGLVMLAGALMLSGCAKKDGAAAPGQAANDSSGTAGSATSGGSTGSGTAGGGDTSTGGTTSGGTASGGTAGGTTGGTAGGAANGGTAAGGGGSAAPAQPQQLDKVSRDQVTKIAPGTTYEQFVQAAGSPGKLVAESGDRRTYQFQLKEDPKYYVNVVFNKGIFVESSVFLM</sequence>
<reference evidence="3 4" key="1">
    <citation type="submission" date="2024-09" db="EMBL/GenBank/DDBJ databases">
        <authorList>
            <person name="Sun Q."/>
            <person name="Mori K."/>
        </authorList>
    </citation>
    <scope>NUCLEOTIDE SEQUENCE [LARGE SCALE GENOMIC DNA]</scope>
    <source>
        <strain evidence="3 4">CCM 7759</strain>
    </source>
</reference>
<evidence type="ECO:0000313" key="4">
    <source>
        <dbReference type="Proteomes" id="UP001589776"/>
    </source>
</evidence>
<feature type="compositionally biased region" description="Low complexity" evidence="1">
    <location>
        <begin position="32"/>
        <end position="46"/>
    </location>
</feature>
<dbReference type="EMBL" id="JBHLWN010000014">
    <property type="protein sequence ID" value="MFC0211322.1"/>
    <property type="molecule type" value="Genomic_DNA"/>
</dbReference>
<keyword evidence="4" id="KW-1185">Reference proteome</keyword>
<comment type="caution">
    <text evidence="3">The sequence shown here is derived from an EMBL/GenBank/DDBJ whole genome shotgun (WGS) entry which is preliminary data.</text>
</comment>
<organism evidence="3 4">
    <name type="scientific">Paenibacillus chartarius</name>
    <dbReference type="NCBI Taxonomy" id="747481"/>
    <lineage>
        <taxon>Bacteria</taxon>
        <taxon>Bacillati</taxon>
        <taxon>Bacillota</taxon>
        <taxon>Bacilli</taxon>
        <taxon>Bacillales</taxon>
        <taxon>Paenibacillaceae</taxon>
        <taxon>Paenibacillus</taxon>
    </lineage>
</organism>
<keyword evidence="2" id="KW-0732">Signal</keyword>
<protein>
    <recommendedName>
        <fullName evidence="5">Lipoprotein</fullName>
    </recommendedName>
</protein>
<proteinExistence type="predicted"/>
<evidence type="ECO:0000256" key="1">
    <source>
        <dbReference type="SAM" id="MobiDB-lite"/>
    </source>
</evidence>
<dbReference type="RefSeq" id="WP_377468295.1">
    <property type="nucleotide sequence ID" value="NZ_JBHLWN010000014.1"/>
</dbReference>
<dbReference type="Proteomes" id="UP001589776">
    <property type="component" value="Unassembled WGS sequence"/>
</dbReference>
<evidence type="ECO:0000256" key="2">
    <source>
        <dbReference type="SAM" id="SignalP"/>
    </source>
</evidence>
<name>A0ABV6DFD0_9BACL</name>
<feature type="region of interest" description="Disordered" evidence="1">
    <location>
        <begin position="24"/>
        <end position="112"/>
    </location>
</feature>
<dbReference type="PROSITE" id="PS51257">
    <property type="entry name" value="PROKAR_LIPOPROTEIN"/>
    <property type="match status" value="1"/>
</dbReference>
<feature type="compositionally biased region" description="Gly residues" evidence="1">
    <location>
        <begin position="47"/>
        <end position="98"/>
    </location>
</feature>
<gene>
    <name evidence="3" type="ORF">ACFFK0_02460</name>
</gene>
<evidence type="ECO:0008006" key="5">
    <source>
        <dbReference type="Google" id="ProtNLM"/>
    </source>
</evidence>